<dbReference type="Gene3D" id="3.40.50.2000">
    <property type="entry name" value="Glycogen Phosphorylase B"/>
    <property type="match status" value="2"/>
</dbReference>
<reference evidence="2 3" key="1">
    <citation type="submission" date="2017-10" db="EMBL/GenBank/DDBJ databases">
        <title>Draft genome of Chryseomicrobium casticus sp. nov.</title>
        <authorList>
            <person name="Chakraborty R."/>
            <person name="Saha T."/>
        </authorList>
    </citation>
    <scope>NUCLEOTIDE SEQUENCE [LARGE SCALE GENOMIC DNA]</scope>
    <source>
        <strain evidence="2 3">ET03</strain>
    </source>
</reference>
<dbReference type="EMBL" id="PCGR01000002">
    <property type="protein sequence ID" value="PJK16914.1"/>
    <property type="molecule type" value="Genomic_DNA"/>
</dbReference>
<gene>
    <name evidence="2" type="ORF">CQS04_07105</name>
</gene>
<accession>A0A2M9F0D2</accession>
<keyword evidence="3" id="KW-1185">Reference proteome</keyword>
<comment type="caution">
    <text evidence="2">The sequence shown here is derived from an EMBL/GenBank/DDBJ whole genome shotgun (WGS) entry which is preliminary data.</text>
</comment>
<name>A0A2M9F0D2_9BACL</name>
<protein>
    <recommendedName>
        <fullName evidence="1">Glycosyl transferase family 1 domain-containing protein</fullName>
    </recommendedName>
</protein>
<dbReference type="InterPro" id="IPR001296">
    <property type="entry name" value="Glyco_trans_1"/>
</dbReference>
<dbReference type="Proteomes" id="UP000228680">
    <property type="component" value="Unassembled WGS sequence"/>
</dbReference>
<evidence type="ECO:0000313" key="2">
    <source>
        <dbReference type="EMBL" id="PJK16914.1"/>
    </source>
</evidence>
<proteinExistence type="predicted"/>
<dbReference type="Pfam" id="PF00534">
    <property type="entry name" value="Glycos_transf_1"/>
    <property type="match status" value="1"/>
</dbReference>
<feature type="domain" description="Glycosyl transferase family 1" evidence="1">
    <location>
        <begin position="206"/>
        <end position="349"/>
    </location>
</feature>
<organism evidence="2 3">
    <name type="scientific">Chryseomicrobium excrementi</name>
    <dbReference type="NCBI Taxonomy" id="2041346"/>
    <lineage>
        <taxon>Bacteria</taxon>
        <taxon>Bacillati</taxon>
        <taxon>Bacillota</taxon>
        <taxon>Bacilli</taxon>
        <taxon>Bacillales</taxon>
        <taxon>Caryophanaceae</taxon>
        <taxon>Chryseomicrobium</taxon>
    </lineage>
</organism>
<dbReference type="GO" id="GO:0016757">
    <property type="term" value="F:glycosyltransferase activity"/>
    <property type="evidence" value="ECO:0007669"/>
    <property type="project" value="InterPro"/>
</dbReference>
<dbReference type="SUPFAM" id="SSF53756">
    <property type="entry name" value="UDP-Glycosyltransferase/glycogen phosphorylase"/>
    <property type="match status" value="1"/>
</dbReference>
<evidence type="ECO:0000259" key="1">
    <source>
        <dbReference type="Pfam" id="PF00534"/>
    </source>
</evidence>
<dbReference type="AlphaFoldDB" id="A0A2M9F0D2"/>
<evidence type="ECO:0000313" key="3">
    <source>
        <dbReference type="Proteomes" id="UP000228680"/>
    </source>
</evidence>
<dbReference type="RefSeq" id="WP_100353460.1">
    <property type="nucleotide sequence ID" value="NZ_PCGR01000002.1"/>
</dbReference>
<sequence length="375" mass="44179">MRDAILYIGRFNFPDGSAAAQRVKSNAELFKRIGYETKFVSTWQDNNSYNEDNGLNINIIPEHQQIYKIDFIEKYILKLSNRYCFKFIVLYNYPSLASWRLVKLARKYNIKIIGDVTEWFGLNSGHNRIYQIYKNIDTEIRMKILLEKFDGLFVISKFLEEKYKEKTKTLHLPNLLNSHDNKWSLLKSTKNLSNDVIHFTYAGNPGKLFEKEDIAKIVSVFSELKSTKKILNIVGIDELEFRSRYKKIYGTIPKINNCIFYGKLTHNETLKLIYNSHFFIYIRPDTLANKAGFPTKFLESIVLKTPVLTNDIGDIKLYIDNKINGMIINSEKSTLKKQITEIEINDYLKYRFENKFTVDEFYKRTKKFLENVGDR</sequence>
<dbReference type="OrthoDB" id="1936552at2"/>